<organism evidence="1 2">
    <name type="scientific">Psychroflexus salarius</name>
    <dbReference type="NCBI Taxonomy" id="1155689"/>
    <lineage>
        <taxon>Bacteria</taxon>
        <taxon>Pseudomonadati</taxon>
        <taxon>Bacteroidota</taxon>
        <taxon>Flavobacteriia</taxon>
        <taxon>Flavobacteriales</taxon>
        <taxon>Flavobacteriaceae</taxon>
        <taxon>Psychroflexus</taxon>
    </lineage>
</organism>
<dbReference type="AlphaFoldDB" id="A0A1M4YA45"/>
<evidence type="ECO:0000313" key="1">
    <source>
        <dbReference type="EMBL" id="SHF02614.1"/>
    </source>
</evidence>
<keyword evidence="2" id="KW-1185">Reference proteome</keyword>
<reference evidence="1 2" key="1">
    <citation type="submission" date="2016-11" db="EMBL/GenBank/DDBJ databases">
        <authorList>
            <person name="Jaros S."/>
            <person name="Januszkiewicz K."/>
            <person name="Wedrychowicz H."/>
        </authorList>
    </citation>
    <scope>NUCLEOTIDE SEQUENCE [LARGE SCALE GENOMIC DNA]</scope>
    <source>
        <strain evidence="1 2">DSM 25661</strain>
    </source>
</reference>
<proteinExistence type="predicted"/>
<dbReference type="RefSeq" id="WP_073193748.1">
    <property type="nucleotide sequence ID" value="NZ_FQTW01000019.1"/>
</dbReference>
<accession>A0A1M4YA45</accession>
<evidence type="ECO:0000313" key="2">
    <source>
        <dbReference type="Proteomes" id="UP000184462"/>
    </source>
</evidence>
<dbReference type="EMBL" id="FQTW01000019">
    <property type="protein sequence ID" value="SHF02614.1"/>
    <property type="molecule type" value="Genomic_DNA"/>
</dbReference>
<protein>
    <submittedName>
        <fullName evidence="1">Uncharacterized protein</fullName>
    </submittedName>
</protein>
<name>A0A1M4YA45_9FLAO</name>
<gene>
    <name evidence="1" type="ORF">SAMN05444278_1195</name>
</gene>
<sequence length="79" mass="9422">MDNQNKYKYDETSLQDLVNDFKGGRKERSEKSEKFRKLSFKIMQEFHNQPFCEIELFANYLKEVSKKMSVVFSSGIERA</sequence>
<dbReference type="Proteomes" id="UP000184462">
    <property type="component" value="Unassembled WGS sequence"/>
</dbReference>